<evidence type="ECO:0000313" key="9">
    <source>
        <dbReference type="EMBL" id="KAG0321768.1"/>
    </source>
</evidence>
<evidence type="ECO:0000256" key="6">
    <source>
        <dbReference type="PROSITE-ProRule" id="PRU00228"/>
    </source>
</evidence>
<dbReference type="OrthoDB" id="661148at2759"/>
<sequence length="517" mass="57825">MFCVVKATFLSESRRFTLANVYLDHLERDASKLTYKILHDKINMAISYDDHNGIHRTIKTDADVLESIKSFGKQAQPSPTIVVLRLDVEPCEPEFTQVTNDTLPELMRGLSLVKQALIPDAAEEDEPDTVHLNVYCDVCLNTIRGTRWKCQECDNYDLCQNCHGLAHHRHPQHPFTPIKKHVQLVDRPIPGSFTSVRRPPPQAAHRASCDLCSNVIIGTRHKCFQCPDYDLCEGCLPLAVTKHKGHTFIPIAYQDQISVKVDHTPHFNVVCDNCNEEIYGVRYKCGNCADYDLCGNCEALPDSVHDVGHIFLKIRQPISARMTAKTPILPNMYQKGWGLAVCHHPQQTGQSCPVAVVLEDHLKAVFVKDITVKDHSVVAAGSPFVKVWEMTNTGSSEWPEGTVLQFVGGDRMFAETDSDVSSPEVKVSAVGADESLCISTNLVAPTVPGRYISYWRLVSPAGERFGHRVWCDILVQEPPKVEAETTESQDVDENMTESKEAQDDDEEFVVVDADEEM</sequence>
<dbReference type="SUPFAM" id="SSF57850">
    <property type="entry name" value="RING/U-box"/>
    <property type="match status" value="3"/>
</dbReference>
<keyword evidence="3 6" id="KW-0863">Zinc-finger</keyword>
<dbReference type="PANTHER" id="PTHR20930:SF0">
    <property type="entry name" value="PROTEIN ILRUN"/>
    <property type="match status" value="1"/>
</dbReference>
<dbReference type="EMBL" id="JAAAIP010000231">
    <property type="protein sequence ID" value="KAG0321768.1"/>
    <property type="molecule type" value="Genomic_DNA"/>
</dbReference>
<evidence type="ECO:0000256" key="7">
    <source>
        <dbReference type="SAM" id="MobiDB-lite"/>
    </source>
</evidence>
<dbReference type="Pfam" id="PF00569">
    <property type="entry name" value="ZZ"/>
    <property type="match status" value="3"/>
</dbReference>
<dbReference type="Pfam" id="PF16158">
    <property type="entry name" value="N_BRCA1_IG"/>
    <property type="match status" value="1"/>
</dbReference>
<reference evidence="9" key="1">
    <citation type="journal article" date="2020" name="Fungal Divers.">
        <title>Resolving the Mortierellaceae phylogeny through synthesis of multi-gene phylogenetics and phylogenomics.</title>
        <authorList>
            <person name="Vandepol N."/>
            <person name="Liber J."/>
            <person name="Desiro A."/>
            <person name="Na H."/>
            <person name="Kennedy M."/>
            <person name="Barry K."/>
            <person name="Grigoriev I.V."/>
            <person name="Miller A.N."/>
            <person name="O'Donnell K."/>
            <person name="Stajich J.E."/>
            <person name="Bonito G."/>
        </authorList>
    </citation>
    <scope>NUCLEOTIDE SEQUENCE</scope>
    <source>
        <strain evidence="9">REB-010B</strain>
    </source>
</reference>
<comment type="subcellular location">
    <subcellularLocation>
        <location evidence="1">Cytoplasmic vesicle</location>
        <location evidence="1">Autophagosome</location>
    </subcellularLocation>
</comment>
<evidence type="ECO:0000256" key="3">
    <source>
        <dbReference type="ARBA" id="ARBA00022771"/>
    </source>
</evidence>
<dbReference type="Proteomes" id="UP000738325">
    <property type="component" value="Unassembled WGS sequence"/>
</dbReference>
<dbReference type="CDD" id="cd14947">
    <property type="entry name" value="NBR1_like"/>
    <property type="match status" value="1"/>
</dbReference>
<feature type="compositionally biased region" description="Acidic residues" evidence="7">
    <location>
        <begin position="502"/>
        <end position="517"/>
    </location>
</feature>
<dbReference type="GO" id="GO:0005776">
    <property type="term" value="C:autophagosome"/>
    <property type="evidence" value="ECO:0007669"/>
    <property type="project" value="UniProtKB-SubCell"/>
</dbReference>
<keyword evidence="5" id="KW-0968">Cytoplasmic vesicle</keyword>
<evidence type="ECO:0000256" key="2">
    <source>
        <dbReference type="ARBA" id="ARBA00022723"/>
    </source>
</evidence>
<dbReference type="InterPro" id="IPR043145">
    <property type="entry name" value="Znf_ZZ_sf"/>
</dbReference>
<evidence type="ECO:0000256" key="4">
    <source>
        <dbReference type="ARBA" id="ARBA00022833"/>
    </source>
</evidence>
<feature type="compositionally biased region" description="Acidic residues" evidence="7">
    <location>
        <begin position="484"/>
        <end position="495"/>
    </location>
</feature>
<dbReference type="InterPro" id="IPR032350">
    <property type="entry name" value="Nbr1_FW"/>
</dbReference>
<dbReference type="AlphaFoldDB" id="A0A9P6RMB7"/>
<organism evidence="9 10">
    <name type="scientific">Dissophora globulifera</name>
    <dbReference type="NCBI Taxonomy" id="979702"/>
    <lineage>
        <taxon>Eukaryota</taxon>
        <taxon>Fungi</taxon>
        <taxon>Fungi incertae sedis</taxon>
        <taxon>Mucoromycota</taxon>
        <taxon>Mortierellomycotina</taxon>
        <taxon>Mortierellomycetes</taxon>
        <taxon>Mortierellales</taxon>
        <taxon>Mortierellaceae</taxon>
        <taxon>Dissophora</taxon>
    </lineage>
</organism>
<evidence type="ECO:0000259" key="8">
    <source>
        <dbReference type="PROSITE" id="PS50135"/>
    </source>
</evidence>
<keyword evidence="10" id="KW-1185">Reference proteome</keyword>
<dbReference type="Gene3D" id="2.60.40.10">
    <property type="entry name" value="Immunoglobulins"/>
    <property type="match status" value="1"/>
</dbReference>
<dbReference type="PROSITE" id="PS50135">
    <property type="entry name" value="ZF_ZZ_2"/>
    <property type="match status" value="2"/>
</dbReference>
<feature type="domain" description="ZZ-type" evidence="8">
    <location>
        <begin position="131"/>
        <end position="183"/>
    </location>
</feature>
<dbReference type="InterPro" id="IPR013783">
    <property type="entry name" value="Ig-like_fold"/>
</dbReference>
<dbReference type="GO" id="GO:0031410">
    <property type="term" value="C:cytoplasmic vesicle"/>
    <property type="evidence" value="ECO:0007669"/>
    <property type="project" value="UniProtKB-KW"/>
</dbReference>
<keyword evidence="4" id="KW-0862">Zinc</keyword>
<gene>
    <name evidence="9" type="ORF">BGZ99_003702</name>
</gene>
<feature type="region of interest" description="Disordered" evidence="7">
    <location>
        <begin position="479"/>
        <end position="517"/>
    </location>
</feature>
<evidence type="ECO:0000313" key="10">
    <source>
        <dbReference type="Proteomes" id="UP000738325"/>
    </source>
</evidence>
<protein>
    <recommendedName>
        <fullName evidence="8">ZZ-type domain-containing protein</fullName>
    </recommendedName>
</protein>
<dbReference type="InterPro" id="IPR000433">
    <property type="entry name" value="Znf_ZZ"/>
</dbReference>
<dbReference type="GO" id="GO:0008270">
    <property type="term" value="F:zinc ion binding"/>
    <property type="evidence" value="ECO:0007669"/>
    <property type="project" value="UniProtKB-KW"/>
</dbReference>
<evidence type="ECO:0000256" key="5">
    <source>
        <dbReference type="ARBA" id="ARBA00023329"/>
    </source>
</evidence>
<keyword evidence="2" id="KW-0479">Metal-binding</keyword>
<dbReference type="PANTHER" id="PTHR20930">
    <property type="entry name" value="OVARIAN CARCINOMA ANTIGEN CA125-RELATED"/>
    <property type="match status" value="1"/>
</dbReference>
<feature type="domain" description="ZZ-type" evidence="8">
    <location>
        <begin position="266"/>
        <end position="319"/>
    </location>
</feature>
<evidence type="ECO:0000256" key="1">
    <source>
        <dbReference type="ARBA" id="ARBA00004419"/>
    </source>
</evidence>
<dbReference type="FunFam" id="2.60.40.10:FF:000199">
    <property type="entry name" value="next to BRCA1 gene 1 protein-like"/>
    <property type="match status" value="1"/>
</dbReference>
<dbReference type="Gene3D" id="3.30.60.90">
    <property type="match status" value="3"/>
</dbReference>
<comment type="caution">
    <text evidence="9">The sequence shown here is derived from an EMBL/GenBank/DDBJ whole genome shotgun (WGS) entry which is preliminary data.</text>
</comment>
<dbReference type="CDD" id="cd02340">
    <property type="entry name" value="ZZ_NBR1_like"/>
    <property type="match status" value="3"/>
</dbReference>
<dbReference type="SMART" id="SM00291">
    <property type="entry name" value="ZnF_ZZ"/>
    <property type="match status" value="3"/>
</dbReference>
<dbReference type="PROSITE" id="PS01357">
    <property type="entry name" value="ZF_ZZ_1"/>
    <property type="match status" value="2"/>
</dbReference>
<dbReference type="FunFam" id="3.30.60.90:FF:000007">
    <property type="entry name" value="Next to BRCA1 gene 1 protein"/>
    <property type="match status" value="1"/>
</dbReference>
<accession>A0A9P6RMB7</accession>
<name>A0A9P6RMB7_9FUNG</name>
<proteinExistence type="predicted"/>
<dbReference type="GO" id="GO:0070013">
    <property type="term" value="C:intracellular organelle lumen"/>
    <property type="evidence" value="ECO:0007669"/>
    <property type="project" value="UniProtKB-ARBA"/>
</dbReference>